<dbReference type="Proteomes" id="UP000636709">
    <property type="component" value="Unassembled WGS sequence"/>
</dbReference>
<evidence type="ECO:0000313" key="10">
    <source>
        <dbReference type="Proteomes" id="UP000636709"/>
    </source>
</evidence>
<evidence type="ECO:0000256" key="5">
    <source>
        <dbReference type="ARBA" id="ARBA00023242"/>
    </source>
</evidence>
<keyword evidence="6" id="KW-0131">Cell cycle</keyword>
<feature type="region of interest" description="Disordered" evidence="8">
    <location>
        <begin position="1"/>
        <end position="38"/>
    </location>
</feature>
<keyword evidence="4" id="KW-0498">Mitosis</keyword>
<protein>
    <submittedName>
        <fullName evidence="9">Uncharacterized protein</fullName>
    </submittedName>
</protein>
<dbReference type="OrthoDB" id="331602at2759"/>
<evidence type="ECO:0000256" key="7">
    <source>
        <dbReference type="SAM" id="Coils"/>
    </source>
</evidence>
<dbReference type="GO" id="GO:0005635">
    <property type="term" value="C:nuclear envelope"/>
    <property type="evidence" value="ECO:0007669"/>
    <property type="project" value="TreeGrafter"/>
</dbReference>
<evidence type="ECO:0000256" key="1">
    <source>
        <dbReference type="ARBA" id="ARBA00004123"/>
    </source>
</evidence>
<evidence type="ECO:0000256" key="8">
    <source>
        <dbReference type="SAM" id="MobiDB-lite"/>
    </source>
</evidence>
<evidence type="ECO:0000256" key="2">
    <source>
        <dbReference type="ARBA" id="ARBA00008029"/>
    </source>
</evidence>
<organism evidence="9 10">
    <name type="scientific">Digitaria exilis</name>
    <dbReference type="NCBI Taxonomy" id="1010633"/>
    <lineage>
        <taxon>Eukaryota</taxon>
        <taxon>Viridiplantae</taxon>
        <taxon>Streptophyta</taxon>
        <taxon>Embryophyta</taxon>
        <taxon>Tracheophyta</taxon>
        <taxon>Spermatophyta</taxon>
        <taxon>Magnoliopsida</taxon>
        <taxon>Liliopsida</taxon>
        <taxon>Poales</taxon>
        <taxon>Poaceae</taxon>
        <taxon>PACMAD clade</taxon>
        <taxon>Panicoideae</taxon>
        <taxon>Panicodae</taxon>
        <taxon>Paniceae</taxon>
        <taxon>Anthephorinae</taxon>
        <taxon>Digitaria</taxon>
    </lineage>
</organism>
<dbReference type="AlphaFoldDB" id="A0A834ZWU5"/>
<dbReference type="PANTHER" id="PTHR23168">
    <property type="entry name" value="MITOTIC SPINDLE ASSEMBLY CHECKPOINT PROTEIN MAD1 MITOTIC ARREST DEFICIENT-LIKE PROTEIN 1"/>
    <property type="match status" value="1"/>
</dbReference>
<comment type="caution">
    <text evidence="9">The sequence shown here is derived from an EMBL/GenBank/DDBJ whole genome shotgun (WGS) entry which is preliminary data.</text>
</comment>
<keyword evidence="7" id="KW-0175">Coiled coil</keyword>
<accession>A0A834ZWU5</accession>
<name>A0A834ZWU5_9POAL</name>
<dbReference type="GO" id="GO:0072686">
    <property type="term" value="C:mitotic spindle"/>
    <property type="evidence" value="ECO:0007669"/>
    <property type="project" value="TreeGrafter"/>
</dbReference>
<comment type="subcellular location">
    <subcellularLocation>
        <location evidence="1">Nucleus</location>
    </subcellularLocation>
</comment>
<dbReference type="GO" id="GO:0051315">
    <property type="term" value="P:attachment of mitotic spindle microtubules to kinetochore"/>
    <property type="evidence" value="ECO:0007669"/>
    <property type="project" value="TreeGrafter"/>
</dbReference>
<evidence type="ECO:0000256" key="4">
    <source>
        <dbReference type="ARBA" id="ARBA00022776"/>
    </source>
</evidence>
<keyword evidence="3" id="KW-0132">Cell division</keyword>
<dbReference type="PANTHER" id="PTHR23168:SF0">
    <property type="entry name" value="MITOTIC SPINDLE ASSEMBLY CHECKPOINT PROTEIN MAD1"/>
    <property type="match status" value="1"/>
</dbReference>
<feature type="coiled-coil region" evidence="7">
    <location>
        <begin position="86"/>
        <end position="187"/>
    </location>
</feature>
<dbReference type="GO" id="GO:0000776">
    <property type="term" value="C:kinetochore"/>
    <property type="evidence" value="ECO:0007669"/>
    <property type="project" value="TreeGrafter"/>
</dbReference>
<evidence type="ECO:0000256" key="3">
    <source>
        <dbReference type="ARBA" id="ARBA00022618"/>
    </source>
</evidence>
<gene>
    <name evidence="9" type="ORF">HU200_067048</name>
</gene>
<dbReference type="InterPro" id="IPR008672">
    <property type="entry name" value="Mad1"/>
</dbReference>
<dbReference type="GO" id="GO:0051301">
    <property type="term" value="P:cell division"/>
    <property type="evidence" value="ECO:0007669"/>
    <property type="project" value="UniProtKB-KW"/>
</dbReference>
<keyword evidence="5" id="KW-0539">Nucleus</keyword>
<evidence type="ECO:0000256" key="6">
    <source>
        <dbReference type="ARBA" id="ARBA00023306"/>
    </source>
</evidence>
<proteinExistence type="inferred from homology"/>
<evidence type="ECO:0000313" key="9">
    <source>
        <dbReference type="EMBL" id="KAF8642678.1"/>
    </source>
</evidence>
<reference evidence="9" key="1">
    <citation type="submission" date="2020-07" db="EMBL/GenBank/DDBJ databases">
        <title>Genome sequence and genetic diversity analysis of an under-domesticated orphan crop, white fonio (Digitaria exilis).</title>
        <authorList>
            <person name="Bennetzen J.L."/>
            <person name="Chen S."/>
            <person name="Ma X."/>
            <person name="Wang X."/>
            <person name="Yssel A.E.J."/>
            <person name="Chaluvadi S.R."/>
            <person name="Johnson M."/>
            <person name="Gangashetty P."/>
            <person name="Hamidou F."/>
            <person name="Sanogo M.D."/>
            <person name="Zwaenepoel A."/>
            <person name="Wallace J."/>
            <person name="Van De Peer Y."/>
            <person name="Van Deynze A."/>
        </authorList>
    </citation>
    <scope>NUCLEOTIDE SEQUENCE</scope>
    <source>
        <tissue evidence="9">Leaves</tissue>
    </source>
</reference>
<keyword evidence="10" id="KW-1185">Reference proteome</keyword>
<dbReference type="GO" id="GO:0007094">
    <property type="term" value="P:mitotic spindle assembly checkpoint signaling"/>
    <property type="evidence" value="ECO:0007669"/>
    <property type="project" value="InterPro"/>
</dbReference>
<dbReference type="EMBL" id="JACEFO010003286">
    <property type="protein sequence ID" value="KAF8642678.1"/>
    <property type="molecule type" value="Genomic_DNA"/>
</dbReference>
<comment type="similarity">
    <text evidence="2">Belongs to the MAD1 family.</text>
</comment>
<sequence length="226" mass="25922">MILRTPPQRKRRADSEADDADARPRRSQVRRRASAAGRSPVFDRRMVLYDRPTALVPAGAPGEPFEDMVCTYHCRQMVKSEFMVALDTAEKQVQEYRTKTDALEEQLSKSGDQTLIKLLQEELRSYEKEVHEAKRLKSSHTNAELLKEKLLEEQGRRERAEQELSKLQEIEAKAHKLELELASCTALLSNIPDVSSYATYPKSLQNFQKVCISFFSFDVSLPFTDL</sequence>